<feature type="region of interest" description="Disordered" evidence="1">
    <location>
        <begin position="277"/>
        <end position="313"/>
    </location>
</feature>
<feature type="compositionally biased region" description="Polar residues" evidence="1">
    <location>
        <begin position="281"/>
        <end position="302"/>
    </location>
</feature>
<accession>A0A914XD70</accession>
<dbReference type="AlphaFoldDB" id="A0A914XD70"/>
<keyword evidence="2" id="KW-1185">Reference proteome</keyword>
<proteinExistence type="predicted"/>
<evidence type="ECO:0000313" key="2">
    <source>
        <dbReference type="Proteomes" id="UP000887566"/>
    </source>
</evidence>
<feature type="region of interest" description="Disordered" evidence="1">
    <location>
        <begin position="144"/>
        <end position="245"/>
    </location>
</feature>
<name>A0A914XD70_9BILA</name>
<feature type="compositionally biased region" description="Basic and acidic residues" evidence="1">
    <location>
        <begin position="150"/>
        <end position="159"/>
    </location>
</feature>
<organism evidence="2 3">
    <name type="scientific">Plectus sambesii</name>
    <dbReference type="NCBI Taxonomy" id="2011161"/>
    <lineage>
        <taxon>Eukaryota</taxon>
        <taxon>Metazoa</taxon>
        <taxon>Ecdysozoa</taxon>
        <taxon>Nematoda</taxon>
        <taxon>Chromadorea</taxon>
        <taxon>Plectida</taxon>
        <taxon>Plectina</taxon>
        <taxon>Plectoidea</taxon>
        <taxon>Plectidae</taxon>
        <taxon>Plectus</taxon>
    </lineage>
</organism>
<feature type="compositionally biased region" description="Basic and acidic residues" evidence="1">
    <location>
        <begin position="1"/>
        <end position="14"/>
    </location>
</feature>
<dbReference type="Proteomes" id="UP000887566">
    <property type="component" value="Unplaced"/>
</dbReference>
<reference evidence="3" key="1">
    <citation type="submission" date="2022-11" db="UniProtKB">
        <authorList>
            <consortium name="WormBaseParasite"/>
        </authorList>
    </citation>
    <scope>IDENTIFICATION</scope>
</reference>
<protein>
    <submittedName>
        <fullName evidence="3">Uncharacterized protein</fullName>
    </submittedName>
</protein>
<dbReference type="WBParaSite" id="PSAMB.scaffold7117size8191.g29615.t1">
    <property type="protein sequence ID" value="PSAMB.scaffold7117size8191.g29615.t1"/>
    <property type="gene ID" value="PSAMB.scaffold7117size8191.g29615"/>
</dbReference>
<evidence type="ECO:0000313" key="3">
    <source>
        <dbReference type="WBParaSite" id="PSAMB.scaffold7117size8191.g29615.t1"/>
    </source>
</evidence>
<evidence type="ECO:0000256" key="1">
    <source>
        <dbReference type="SAM" id="MobiDB-lite"/>
    </source>
</evidence>
<feature type="compositionally biased region" description="Polar residues" evidence="1">
    <location>
        <begin position="61"/>
        <end position="70"/>
    </location>
</feature>
<feature type="compositionally biased region" description="Polar residues" evidence="1">
    <location>
        <begin position="27"/>
        <end position="51"/>
    </location>
</feature>
<feature type="region of interest" description="Disordered" evidence="1">
    <location>
        <begin position="1"/>
        <end position="129"/>
    </location>
</feature>
<sequence>MRQQRERQRVDWHDSPSQNTRARRCMVSQSETQSCSTQPSWTWLSSTQTSPDCDAPRRFSDPQSVSTAHSSDAVANENAKLSDLSATTPPLLRQRSVKVRKSTKMSPLVSHSAPSTDKTPHTHHRPHLSFSPLLAGKCTLSMLTQQQQQVHKEGREGHSSTDSAVALSPFPSLDHSFESPFPATDCQSPPVGYVKTSTQLPGNRGLGAKLFNAPSPIPLMRMNSRGKRRAPHSPLISASTPKHARFDDDEQNAVENENEHSPVDSLDDSALNELLRAVKTPVSTGGEPSTTKTPLRRSNTFDISVKKRQPRQLVKTASFEHAVSPTLKPSRAAKKDDSWDDDSLLTDPQFLAQIDALPMGNSAVRPTIAC</sequence>